<dbReference type="Pfam" id="PF04191">
    <property type="entry name" value="PEMT"/>
    <property type="match status" value="1"/>
</dbReference>
<dbReference type="Gene3D" id="1.20.120.1630">
    <property type="match status" value="1"/>
</dbReference>
<dbReference type="PANTHER" id="PTHR43847">
    <property type="entry name" value="BLL3993 PROTEIN"/>
    <property type="match status" value="1"/>
</dbReference>
<sequence length="154" mass="16174">MNRSLARGLVVLQFVLLITLMVLPHASLWPRGGAVFAAVIALAAIGLGLALLGAVGLGRSLTASPIPRDNAALVTSGVYAIVRSPIYTGLMTGGVALVLIGASVGHVLVWAALVVLLAVKTRWEEQMLLAAHPEYRAYGARVGRFLPGVGRFRR</sequence>
<keyword evidence="4 5" id="KW-0472">Membrane</keyword>
<dbReference type="GO" id="GO:0008168">
    <property type="term" value="F:methyltransferase activity"/>
    <property type="evidence" value="ECO:0007669"/>
    <property type="project" value="UniProtKB-KW"/>
</dbReference>
<feature type="transmembrane region" description="Helical" evidence="5">
    <location>
        <begin position="96"/>
        <end position="119"/>
    </location>
</feature>
<keyword evidence="6" id="KW-0808">Transferase</keyword>
<evidence type="ECO:0000256" key="2">
    <source>
        <dbReference type="ARBA" id="ARBA00022692"/>
    </source>
</evidence>
<evidence type="ECO:0000313" key="7">
    <source>
        <dbReference type="Proteomes" id="UP000297447"/>
    </source>
</evidence>
<comment type="caution">
    <text evidence="6">The sequence shown here is derived from an EMBL/GenBank/DDBJ whole genome shotgun (WGS) entry which is preliminary data.</text>
</comment>
<organism evidence="6 7">
    <name type="scientific">Cryobacterium frigoriphilum</name>
    <dbReference type="NCBI Taxonomy" id="1259150"/>
    <lineage>
        <taxon>Bacteria</taxon>
        <taxon>Bacillati</taxon>
        <taxon>Actinomycetota</taxon>
        <taxon>Actinomycetes</taxon>
        <taxon>Micrococcales</taxon>
        <taxon>Microbacteriaceae</taxon>
        <taxon>Cryobacterium</taxon>
    </lineage>
</organism>
<dbReference type="InterPro" id="IPR007318">
    <property type="entry name" value="Phopholipid_MeTrfase"/>
</dbReference>
<dbReference type="InterPro" id="IPR052527">
    <property type="entry name" value="Metal_cation-efflux_comp"/>
</dbReference>
<dbReference type="PANTHER" id="PTHR43847:SF1">
    <property type="entry name" value="BLL3993 PROTEIN"/>
    <property type="match status" value="1"/>
</dbReference>
<evidence type="ECO:0000256" key="3">
    <source>
        <dbReference type="ARBA" id="ARBA00022989"/>
    </source>
</evidence>
<keyword evidence="2 5" id="KW-0812">Transmembrane</keyword>
<evidence type="ECO:0000256" key="1">
    <source>
        <dbReference type="ARBA" id="ARBA00004127"/>
    </source>
</evidence>
<reference evidence="6 7" key="1">
    <citation type="submission" date="2019-03" db="EMBL/GenBank/DDBJ databases">
        <title>Genomics of glacier-inhabiting Cryobacterium strains.</title>
        <authorList>
            <person name="Liu Q."/>
            <person name="Xin Y.-H."/>
        </authorList>
    </citation>
    <scope>NUCLEOTIDE SEQUENCE [LARGE SCALE GENOMIC DNA]</scope>
    <source>
        <strain evidence="6 7">Hh14</strain>
    </source>
</reference>
<dbReference type="RefSeq" id="WP_134518455.1">
    <property type="nucleotide sequence ID" value="NZ_SOHE01000018.1"/>
</dbReference>
<keyword evidence="6" id="KW-0489">Methyltransferase</keyword>
<dbReference type="GO" id="GO:0012505">
    <property type="term" value="C:endomembrane system"/>
    <property type="evidence" value="ECO:0007669"/>
    <property type="project" value="UniProtKB-SubCell"/>
</dbReference>
<evidence type="ECO:0000256" key="5">
    <source>
        <dbReference type="SAM" id="Phobius"/>
    </source>
</evidence>
<proteinExistence type="predicted"/>
<comment type="subcellular location">
    <subcellularLocation>
        <location evidence="1">Endomembrane system</location>
        <topology evidence="1">Multi-pass membrane protein</topology>
    </subcellularLocation>
</comment>
<feature type="transmembrane region" description="Helical" evidence="5">
    <location>
        <begin position="70"/>
        <end position="90"/>
    </location>
</feature>
<dbReference type="Proteomes" id="UP000297447">
    <property type="component" value="Unassembled WGS sequence"/>
</dbReference>
<dbReference type="OrthoDB" id="941586at2"/>
<dbReference type="AlphaFoldDB" id="A0A4R9A8S2"/>
<dbReference type="GO" id="GO:0032259">
    <property type="term" value="P:methylation"/>
    <property type="evidence" value="ECO:0007669"/>
    <property type="project" value="UniProtKB-KW"/>
</dbReference>
<dbReference type="EMBL" id="SOHE01000018">
    <property type="protein sequence ID" value="TFD54031.1"/>
    <property type="molecule type" value="Genomic_DNA"/>
</dbReference>
<protein>
    <submittedName>
        <fullName evidence="6">Isoprenylcysteine carboxylmethyltransferase family protein</fullName>
    </submittedName>
</protein>
<keyword evidence="3 5" id="KW-1133">Transmembrane helix</keyword>
<name>A0A4R9A8S2_9MICO</name>
<evidence type="ECO:0000313" key="6">
    <source>
        <dbReference type="EMBL" id="TFD54031.1"/>
    </source>
</evidence>
<keyword evidence="7" id="KW-1185">Reference proteome</keyword>
<accession>A0A4R9A8S2</accession>
<feature type="transmembrane region" description="Helical" evidence="5">
    <location>
        <begin position="34"/>
        <end position="58"/>
    </location>
</feature>
<gene>
    <name evidence="6" type="ORF">E3T55_04935</name>
</gene>
<evidence type="ECO:0000256" key="4">
    <source>
        <dbReference type="ARBA" id="ARBA00023136"/>
    </source>
</evidence>